<reference evidence="11 12" key="1">
    <citation type="submission" date="2023-12" db="EMBL/GenBank/DDBJ databases">
        <title>A high-quality genome assembly for Dillenia turbinata (Dilleniales).</title>
        <authorList>
            <person name="Chanderbali A."/>
        </authorList>
    </citation>
    <scope>NUCLEOTIDE SEQUENCE [LARGE SCALE GENOMIC DNA]</scope>
    <source>
        <strain evidence="11">LSX21</strain>
        <tissue evidence="11">Leaf</tissue>
    </source>
</reference>
<feature type="transmembrane region" description="Helical" evidence="8">
    <location>
        <begin position="7"/>
        <end position="30"/>
    </location>
</feature>
<evidence type="ECO:0000256" key="4">
    <source>
        <dbReference type="ARBA" id="ARBA00022692"/>
    </source>
</evidence>
<feature type="compositionally biased region" description="Polar residues" evidence="9">
    <location>
        <begin position="81"/>
        <end position="92"/>
    </location>
</feature>
<evidence type="ECO:0000313" key="12">
    <source>
        <dbReference type="Proteomes" id="UP001370490"/>
    </source>
</evidence>
<organism evidence="11 12">
    <name type="scientific">Dillenia turbinata</name>
    <dbReference type="NCBI Taxonomy" id="194707"/>
    <lineage>
        <taxon>Eukaryota</taxon>
        <taxon>Viridiplantae</taxon>
        <taxon>Streptophyta</taxon>
        <taxon>Embryophyta</taxon>
        <taxon>Tracheophyta</taxon>
        <taxon>Spermatophyta</taxon>
        <taxon>Magnoliopsida</taxon>
        <taxon>eudicotyledons</taxon>
        <taxon>Gunneridae</taxon>
        <taxon>Pentapetalae</taxon>
        <taxon>Dilleniales</taxon>
        <taxon>Dilleniaceae</taxon>
        <taxon>Dillenia</taxon>
    </lineage>
</organism>
<dbReference type="GO" id="GO:0012505">
    <property type="term" value="C:endomembrane system"/>
    <property type="evidence" value="ECO:0007669"/>
    <property type="project" value="UniProtKB-SubCell"/>
</dbReference>
<proteinExistence type="inferred from homology"/>
<evidence type="ECO:0000256" key="3">
    <source>
        <dbReference type="ARBA" id="ARBA00022679"/>
    </source>
</evidence>
<feature type="transmembrane region" description="Helical" evidence="8">
    <location>
        <begin position="42"/>
        <end position="64"/>
    </location>
</feature>
<dbReference type="PANTHER" id="PTHR12246">
    <property type="entry name" value="PALMITOYLTRANSFERASE ZDHHC16"/>
    <property type="match status" value="1"/>
</dbReference>
<dbReference type="GO" id="GO:0019706">
    <property type="term" value="F:protein-cysteine S-palmitoyltransferase activity"/>
    <property type="evidence" value="ECO:0007669"/>
    <property type="project" value="UniProtKB-EC"/>
</dbReference>
<evidence type="ECO:0000256" key="6">
    <source>
        <dbReference type="ARBA" id="ARBA00023136"/>
    </source>
</evidence>
<dbReference type="InterPro" id="IPR039859">
    <property type="entry name" value="PFA4/ZDH16/20/ERF2-like"/>
</dbReference>
<dbReference type="EC" id="2.3.1.225" evidence="8"/>
<dbReference type="Pfam" id="PF01529">
    <property type="entry name" value="DHHC"/>
    <property type="match status" value="1"/>
</dbReference>
<dbReference type="AlphaFoldDB" id="A0AAN8ZDP1"/>
<comment type="catalytic activity">
    <reaction evidence="8">
        <text>L-cysteinyl-[protein] + hexadecanoyl-CoA = S-hexadecanoyl-L-cysteinyl-[protein] + CoA</text>
        <dbReference type="Rhea" id="RHEA:36683"/>
        <dbReference type="Rhea" id="RHEA-COMP:10131"/>
        <dbReference type="Rhea" id="RHEA-COMP:11032"/>
        <dbReference type="ChEBI" id="CHEBI:29950"/>
        <dbReference type="ChEBI" id="CHEBI:57287"/>
        <dbReference type="ChEBI" id="CHEBI:57379"/>
        <dbReference type="ChEBI" id="CHEBI:74151"/>
        <dbReference type="EC" id="2.3.1.225"/>
    </reaction>
</comment>
<evidence type="ECO:0000256" key="1">
    <source>
        <dbReference type="ARBA" id="ARBA00004127"/>
    </source>
</evidence>
<feature type="transmembrane region" description="Helical" evidence="8">
    <location>
        <begin position="176"/>
        <end position="198"/>
    </location>
</feature>
<feature type="transmembrane region" description="Helical" evidence="8">
    <location>
        <begin position="144"/>
        <end position="164"/>
    </location>
</feature>
<comment type="similarity">
    <text evidence="2 8">Belongs to the DHHC palmitoyltransferase family.</text>
</comment>
<keyword evidence="3 8" id="KW-0808">Transferase</keyword>
<dbReference type="InterPro" id="IPR001594">
    <property type="entry name" value="Palmitoyltrfase_DHHC"/>
</dbReference>
<evidence type="ECO:0000259" key="10">
    <source>
        <dbReference type="Pfam" id="PF01529"/>
    </source>
</evidence>
<protein>
    <recommendedName>
        <fullName evidence="8">S-acyltransferase</fullName>
        <ecNumber evidence="8">2.3.1.225</ecNumber>
    </recommendedName>
    <alternativeName>
        <fullName evidence="8">Palmitoyltransferase</fullName>
    </alternativeName>
</protein>
<evidence type="ECO:0000256" key="5">
    <source>
        <dbReference type="ARBA" id="ARBA00022989"/>
    </source>
</evidence>
<keyword evidence="5 8" id="KW-1133">Transmembrane helix</keyword>
<comment type="domain">
    <text evidence="8">The DHHC domain is required for palmitoyltransferase activity.</text>
</comment>
<name>A0AAN8ZDP1_9MAGN</name>
<sequence>MKFKKFLSIPIISVFSLMGFAYYITIFIFIQDWLGLESSSGFRNALIFSFFAFLSLFSFFVCVIRDPGHVPSSYVPDVEYSPSTDQDSTKSVSHSRRCDKCSSYKPPRAHHCRVCRRCVLRMDHHCLWINNCVGYRNYKGFLTLVLYTTVASIHSMVIVVSSGLQKDFTGRPPLKIFYISCGALMVALSFTLGTLLGWHIYLLAHNLTTIEYYEGKRAAWLARKSGQGYRHPYNVGDYKNITLVCLSLSLSLSHTYTHTNGS</sequence>
<evidence type="ECO:0000313" key="11">
    <source>
        <dbReference type="EMBL" id="KAK6933992.1"/>
    </source>
</evidence>
<dbReference type="Proteomes" id="UP001370490">
    <property type="component" value="Unassembled WGS sequence"/>
</dbReference>
<dbReference type="EMBL" id="JBAMMX010000009">
    <property type="protein sequence ID" value="KAK6933992.1"/>
    <property type="molecule type" value="Genomic_DNA"/>
</dbReference>
<keyword evidence="4 8" id="KW-0812">Transmembrane</keyword>
<feature type="domain" description="Palmitoyltransferase DHHC" evidence="10">
    <location>
        <begin position="95"/>
        <end position="214"/>
    </location>
</feature>
<evidence type="ECO:0000256" key="2">
    <source>
        <dbReference type="ARBA" id="ARBA00008574"/>
    </source>
</evidence>
<accession>A0AAN8ZDP1</accession>
<comment type="subcellular location">
    <subcellularLocation>
        <location evidence="1">Endomembrane system</location>
        <topology evidence="1">Multi-pass membrane protein</topology>
    </subcellularLocation>
</comment>
<evidence type="ECO:0000256" key="7">
    <source>
        <dbReference type="ARBA" id="ARBA00023315"/>
    </source>
</evidence>
<comment type="caution">
    <text evidence="11">The sequence shown here is derived from an EMBL/GenBank/DDBJ whole genome shotgun (WGS) entry which is preliminary data.</text>
</comment>
<keyword evidence="12" id="KW-1185">Reference proteome</keyword>
<evidence type="ECO:0000256" key="9">
    <source>
        <dbReference type="SAM" id="MobiDB-lite"/>
    </source>
</evidence>
<feature type="region of interest" description="Disordered" evidence="9">
    <location>
        <begin position="80"/>
        <end position="99"/>
    </location>
</feature>
<dbReference type="PROSITE" id="PS50216">
    <property type="entry name" value="DHHC"/>
    <property type="match status" value="1"/>
</dbReference>
<keyword evidence="7 8" id="KW-0012">Acyltransferase</keyword>
<gene>
    <name evidence="11" type="ORF">RJ641_036886</name>
</gene>
<evidence type="ECO:0000256" key="8">
    <source>
        <dbReference type="RuleBase" id="RU079119"/>
    </source>
</evidence>
<keyword evidence="6 8" id="KW-0472">Membrane</keyword>